<dbReference type="AlphaFoldDB" id="W6ZVW0"/>
<dbReference type="RefSeq" id="XP_008818455.1">
    <property type="nucleotide sequence ID" value="XM_008820233.1"/>
</dbReference>
<feature type="region of interest" description="Disordered" evidence="1">
    <location>
        <begin position="1"/>
        <end position="45"/>
    </location>
</feature>
<evidence type="ECO:0000313" key="3">
    <source>
        <dbReference type="Proteomes" id="UP000030640"/>
    </source>
</evidence>
<dbReference type="Proteomes" id="UP000030640">
    <property type="component" value="Unassembled WGS sequence"/>
</dbReference>
<feature type="compositionally biased region" description="Basic and acidic residues" evidence="1">
    <location>
        <begin position="7"/>
        <end position="21"/>
    </location>
</feature>
<evidence type="ECO:0000256" key="1">
    <source>
        <dbReference type="SAM" id="MobiDB-lite"/>
    </source>
</evidence>
<feature type="compositionally biased region" description="Basic residues" evidence="1">
    <location>
        <begin position="71"/>
        <end position="81"/>
    </location>
</feature>
<dbReference type="EMBL" id="KI965486">
    <property type="protein sequence ID" value="EUD64922.1"/>
    <property type="molecule type" value="Genomic_DNA"/>
</dbReference>
<keyword evidence="3" id="KW-1185">Reference proteome</keyword>
<dbReference type="VEuPathDB" id="PlasmoDB:C922_04654"/>
<proteinExistence type="predicted"/>
<accession>W6ZVW0</accession>
<reference evidence="2 3" key="1">
    <citation type="submission" date="2013-02" db="EMBL/GenBank/DDBJ databases">
        <title>The Genome Sequence of Plasmodium inui San Antonio 1.</title>
        <authorList>
            <consortium name="The Broad Institute Genome Sequencing Platform"/>
            <consortium name="The Broad Institute Genome Sequencing Center for Infectious Disease"/>
            <person name="Neafsey D."/>
            <person name="Cheeseman I."/>
            <person name="Volkman S."/>
            <person name="Adams J."/>
            <person name="Walker B."/>
            <person name="Young S.K."/>
            <person name="Zeng Q."/>
            <person name="Gargeya S."/>
            <person name="Fitzgerald M."/>
            <person name="Haas B."/>
            <person name="Abouelleil A."/>
            <person name="Alvarado L."/>
            <person name="Arachchi H.M."/>
            <person name="Berlin A.M."/>
            <person name="Chapman S.B."/>
            <person name="Dewar J."/>
            <person name="Goldberg J."/>
            <person name="Griggs A."/>
            <person name="Gujja S."/>
            <person name="Hansen M."/>
            <person name="Howarth C."/>
            <person name="Imamovic A."/>
            <person name="Larimer J."/>
            <person name="McCowan C."/>
            <person name="Murphy C."/>
            <person name="Neiman D."/>
            <person name="Pearson M."/>
            <person name="Priest M."/>
            <person name="Roberts A."/>
            <person name="Saif S."/>
            <person name="Shea T."/>
            <person name="Sisk P."/>
            <person name="Sykes S."/>
            <person name="Wortman J."/>
            <person name="Nusbaum C."/>
            <person name="Birren B."/>
        </authorList>
    </citation>
    <scope>NUCLEOTIDE SEQUENCE [LARGE SCALE GENOMIC DNA]</scope>
    <source>
        <strain evidence="2 3">San Antonio 1</strain>
    </source>
</reference>
<feature type="region of interest" description="Disordered" evidence="1">
    <location>
        <begin position="69"/>
        <end position="102"/>
    </location>
</feature>
<protein>
    <submittedName>
        <fullName evidence="2">Uncharacterized protein</fullName>
    </submittedName>
</protein>
<feature type="compositionally biased region" description="Basic residues" evidence="1">
    <location>
        <begin position="22"/>
        <end position="35"/>
    </location>
</feature>
<feature type="compositionally biased region" description="Basic and acidic residues" evidence="1">
    <location>
        <begin position="82"/>
        <end position="91"/>
    </location>
</feature>
<evidence type="ECO:0000313" key="2">
    <source>
        <dbReference type="EMBL" id="EUD64922.1"/>
    </source>
</evidence>
<dbReference type="GeneID" id="20039928"/>
<name>W6ZVW0_9APIC</name>
<sequence>MIIANKHIQDDGTKENPEDTRRRKHPHKKNKKQHHSGTIPQKKGIFIEEIAHERKSSGGRERGYIIVEKMTHRKTSSRSHGRREDPSRTNDTKQYIEAAAGI</sequence>
<organism evidence="2 3">
    <name type="scientific">Plasmodium inui San Antonio 1</name>
    <dbReference type="NCBI Taxonomy" id="1237626"/>
    <lineage>
        <taxon>Eukaryota</taxon>
        <taxon>Sar</taxon>
        <taxon>Alveolata</taxon>
        <taxon>Apicomplexa</taxon>
        <taxon>Aconoidasida</taxon>
        <taxon>Haemosporida</taxon>
        <taxon>Plasmodiidae</taxon>
        <taxon>Plasmodium</taxon>
        <taxon>Plasmodium (Plasmodium)</taxon>
    </lineage>
</organism>
<gene>
    <name evidence="2" type="ORF">C922_04654</name>
</gene>